<evidence type="ECO:0000313" key="3">
    <source>
        <dbReference type="Proteomes" id="UP000285112"/>
    </source>
</evidence>
<proteinExistence type="predicted"/>
<feature type="transmembrane region" description="Helical" evidence="1">
    <location>
        <begin position="71"/>
        <end position="97"/>
    </location>
</feature>
<comment type="caution">
    <text evidence="2">The sequence shown here is derived from an EMBL/GenBank/DDBJ whole genome shotgun (WGS) entry which is preliminary data.</text>
</comment>
<dbReference type="Proteomes" id="UP000285112">
    <property type="component" value="Unassembled WGS sequence"/>
</dbReference>
<accession>A0A419HWD0</accession>
<dbReference type="RefSeq" id="WP_147397494.1">
    <property type="nucleotide sequence ID" value="NZ_QZFV01000109.1"/>
</dbReference>
<protein>
    <submittedName>
        <fullName evidence="2">Uncharacterized protein</fullName>
    </submittedName>
</protein>
<dbReference type="AlphaFoldDB" id="A0A419HWD0"/>
<keyword evidence="1" id="KW-1133">Transmembrane helix</keyword>
<evidence type="ECO:0000313" key="2">
    <source>
        <dbReference type="EMBL" id="RJQ81297.1"/>
    </source>
</evidence>
<keyword evidence="3" id="KW-1185">Reference proteome</keyword>
<reference evidence="2 3" key="1">
    <citation type="submission" date="2018-09" db="EMBL/GenBank/DDBJ databases">
        <title>YIM PH 21725 draft genome.</title>
        <authorList>
            <person name="Miao C."/>
        </authorList>
    </citation>
    <scope>NUCLEOTIDE SEQUENCE [LARGE SCALE GENOMIC DNA]</scope>
    <source>
        <strain evidence="3">YIM PH21725</strain>
    </source>
</reference>
<sequence length="132" mass="13994">MECAAAGARLLSGLPIRLAGRVAAFVLVGVAVPAASPFLMSTLLPRRQIEAEARADPSAPLRLSSRRYANVWPAIFLVVLVTAFGLLETMIALGLMVGSVGAGALLNNFGNQWHFVVAVCVLVSMRFFDVPN</sequence>
<keyword evidence="1" id="KW-0472">Membrane</keyword>
<organism evidence="2 3">
    <name type="scientific">Amycolatopsis panacis</name>
    <dbReference type="NCBI Taxonomy" id="2340917"/>
    <lineage>
        <taxon>Bacteria</taxon>
        <taxon>Bacillati</taxon>
        <taxon>Actinomycetota</taxon>
        <taxon>Actinomycetes</taxon>
        <taxon>Pseudonocardiales</taxon>
        <taxon>Pseudonocardiaceae</taxon>
        <taxon>Amycolatopsis</taxon>
    </lineage>
</organism>
<evidence type="ECO:0000256" key="1">
    <source>
        <dbReference type="SAM" id="Phobius"/>
    </source>
</evidence>
<name>A0A419HWD0_9PSEU</name>
<dbReference type="EMBL" id="QZFV01000109">
    <property type="protein sequence ID" value="RJQ81297.1"/>
    <property type="molecule type" value="Genomic_DNA"/>
</dbReference>
<keyword evidence="1" id="KW-0812">Transmembrane</keyword>
<feature type="transmembrane region" description="Helical" evidence="1">
    <location>
        <begin position="22"/>
        <end position="44"/>
    </location>
</feature>
<gene>
    <name evidence="2" type="ORF">D5S19_23200</name>
</gene>
<feature type="transmembrane region" description="Helical" evidence="1">
    <location>
        <begin position="109"/>
        <end position="128"/>
    </location>
</feature>